<keyword evidence="1" id="KW-1133">Transmembrane helix</keyword>
<keyword evidence="2" id="KW-0732">Signal</keyword>
<name>A0A8K0DUX8_9ROSA</name>
<comment type="caution">
    <text evidence="3">The sequence shown here is derived from an EMBL/GenBank/DDBJ whole genome shotgun (WGS) entry which is preliminary data.</text>
</comment>
<dbReference type="PANTHER" id="PTHR14241:SF32">
    <property type="entry name" value="VWFA DOMAIN-CONTAINING PROTEIN-RELATED"/>
    <property type="match status" value="1"/>
</dbReference>
<dbReference type="Gene3D" id="3.40.50.300">
    <property type="entry name" value="P-loop containing nucleotide triphosphate hydrolases"/>
    <property type="match status" value="1"/>
</dbReference>
<feature type="transmembrane region" description="Helical" evidence="1">
    <location>
        <begin position="394"/>
        <end position="417"/>
    </location>
</feature>
<keyword evidence="1" id="KW-0472">Membrane</keyword>
<gene>
    <name evidence="3" type="ORF">FNV43_RR26409</name>
</gene>
<dbReference type="SUPFAM" id="SSF52540">
    <property type="entry name" value="P-loop containing nucleoside triphosphate hydrolases"/>
    <property type="match status" value="1"/>
</dbReference>
<sequence length="451" mass="50121">MGGDVLTLPGTSLSLSIILFLSVSRVDGEDPLTHPLMPTCRGDSSVDHDFPQLGSSRLSDGSSMKFGDAAADGESGLVFQEFDKEGCRFSSASLDIETNQRRRDNVYREILRSFDELQVRSKGLEEARSKILSYTPGGWLDNVGSRNVSDYDVPKTTSLILVGPEGSGKSSLVNRISKLVKVYSVVADNPSIGDGTCFLHEYMIPRGSTSFCLYDTRSLSDDSHDNIKMIKRWMTNGVRNGELVIRDSDSPSLKSRIKCKASGTRSVSREIRKINFVIFVVNGLSVLKCMDNDEGADTRYTQLIASTFNCPYFSFGDDKPLVVITHGDLLSRFDRAFVRVHLGELLGIPPTKQIFDIPESDDPITKVTIIDMLRYSLEHTEKNLPQKQLLMSKVLQSLSSCIILLMIIGIAISVNLISARMCHGSGPPRAKFHKVTKPEIPWHKIRHLWLE</sequence>
<keyword evidence="1" id="KW-0812">Transmembrane</keyword>
<evidence type="ECO:0000256" key="1">
    <source>
        <dbReference type="SAM" id="Phobius"/>
    </source>
</evidence>
<dbReference type="PANTHER" id="PTHR14241">
    <property type="entry name" value="INTERFERON-INDUCED PROTEIN 44"/>
    <property type="match status" value="1"/>
</dbReference>
<feature type="chain" id="PRO_5035434469" evidence="2">
    <location>
        <begin position="29"/>
        <end position="451"/>
    </location>
</feature>
<evidence type="ECO:0000256" key="2">
    <source>
        <dbReference type="SAM" id="SignalP"/>
    </source>
</evidence>
<organism evidence="3 4">
    <name type="scientific">Rhamnella rubrinervis</name>
    <dbReference type="NCBI Taxonomy" id="2594499"/>
    <lineage>
        <taxon>Eukaryota</taxon>
        <taxon>Viridiplantae</taxon>
        <taxon>Streptophyta</taxon>
        <taxon>Embryophyta</taxon>
        <taxon>Tracheophyta</taxon>
        <taxon>Spermatophyta</taxon>
        <taxon>Magnoliopsida</taxon>
        <taxon>eudicotyledons</taxon>
        <taxon>Gunneridae</taxon>
        <taxon>Pentapetalae</taxon>
        <taxon>rosids</taxon>
        <taxon>fabids</taxon>
        <taxon>Rosales</taxon>
        <taxon>Rhamnaceae</taxon>
        <taxon>rhamnoid group</taxon>
        <taxon>Rhamneae</taxon>
        <taxon>Rhamnella</taxon>
    </lineage>
</organism>
<evidence type="ECO:0000313" key="4">
    <source>
        <dbReference type="Proteomes" id="UP000796880"/>
    </source>
</evidence>
<feature type="signal peptide" evidence="2">
    <location>
        <begin position="1"/>
        <end position="28"/>
    </location>
</feature>
<proteinExistence type="predicted"/>
<accession>A0A8K0DUX8</accession>
<dbReference type="EMBL" id="VOIH02000012">
    <property type="protein sequence ID" value="KAF3431677.1"/>
    <property type="molecule type" value="Genomic_DNA"/>
</dbReference>
<keyword evidence="4" id="KW-1185">Reference proteome</keyword>
<dbReference type="CDD" id="cd00267">
    <property type="entry name" value="ABC_ATPase"/>
    <property type="match status" value="1"/>
</dbReference>
<dbReference type="OrthoDB" id="25620at2759"/>
<dbReference type="InterPro" id="IPR027417">
    <property type="entry name" value="P-loop_NTPase"/>
</dbReference>
<protein>
    <submittedName>
        <fullName evidence="3">Uncharacterized protein</fullName>
    </submittedName>
</protein>
<evidence type="ECO:0000313" key="3">
    <source>
        <dbReference type="EMBL" id="KAF3431677.1"/>
    </source>
</evidence>
<dbReference type="Proteomes" id="UP000796880">
    <property type="component" value="Unassembled WGS sequence"/>
</dbReference>
<dbReference type="AlphaFoldDB" id="A0A8K0DUX8"/>
<reference evidence="3" key="1">
    <citation type="submission" date="2020-03" db="EMBL/GenBank/DDBJ databases">
        <title>A high-quality chromosome-level genome assembly of a woody plant with both climbing and erect habits, Rhamnella rubrinervis.</title>
        <authorList>
            <person name="Lu Z."/>
            <person name="Yang Y."/>
            <person name="Zhu X."/>
            <person name="Sun Y."/>
        </authorList>
    </citation>
    <scope>NUCLEOTIDE SEQUENCE</scope>
    <source>
        <strain evidence="3">BYM</strain>
        <tissue evidence="3">Leaf</tissue>
    </source>
</reference>